<sequence>MADLVISNLEAHFIGEPLLTSFFDFVVGMSVSSTKAFPSNMFSLFSLVYLTKTKKTQTQV</sequence>
<keyword evidence="2" id="KW-1185">Reference proteome</keyword>
<comment type="caution">
    <text evidence="1">The sequence shown here is derived from an EMBL/GenBank/DDBJ whole genome shotgun (WGS) entry which is preliminary data.</text>
</comment>
<gene>
    <name evidence="1" type="ORF">CCACVL1_28080</name>
</gene>
<accession>A0A1R3G7K9</accession>
<dbReference type="AlphaFoldDB" id="A0A1R3G7K9"/>
<name>A0A1R3G7K9_COCAP</name>
<dbReference type="Proteomes" id="UP000188268">
    <property type="component" value="Unassembled WGS sequence"/>
</dbReference>
<dbReference type="EMBL" id="AWWV01015040">
    <property type="protein sequence ID" value="OMO54074.1"/>
    <property type="molecule type" value="Genomic_DNA"/>
</dbReference>
<organism evidence="1 2">
    <name type="scientific">Corchorus capsularis</name>
    <name type="common">Jute</name>
    <dbReference type="NCBI Taxonomy" id="210143"/>
    <lineage>
        <taxon>Eukaryota</taxon>
        <taxon>Viridiplantae</taxon>
        <taxon>Streptophyta</taxon>
        <taxon>Embryophyta</taxon>
        <taxon>Tracheophyta</taxon>
        <taxon>Spermatophyta</taxon>
        <taxon>Magnoliopsida</taxon>
        <taxon>eudicotyledons</taxon>
        <taxon>Gunneridae</taxon>
        <taxon>Pentapetalae</taxon>
        <taxon>rosids</taxon>
        <taxon>malvids</taxon>
        <taxon>Malvales</taxon>
        <taxon>Malvaceae</taxon>
        <taxon>Grewioideae</taxon>
        <taxon>Apeibeae</taxon>
        <taxon>Corchorus</taxon>
    </lineage>
</organism>
<evidence type="ECO:0000313" key="2">
    <source>
        <dbReference type="Proteomes" id="UP000188268"/>
    </source>
</evidence>
<dbReference type="Gramene" id="OMO54074">
    <property type="protein sequence ID" value="OMO54074"/>
    <property type="gene ID" value="CCACVL1_28080"/>
</dbReference>
<protein>
    <submittedName>
        <fullName evidence="1">Uncharacterized protein</fullName>
    </submittedName>
</protein>
<reference evidence="1 2" key="1">
    <citation type="submission" date="2013-09" db="EMBL/GenBank/DDBJ databases">
        <title>Corchorus capsularis genome sequencing.</title>
        <authorList>
            <person name="Alam M."/>
            <person name="Haque M.S."/>
            <person name="Islam M.S."/>
            <person name="Emdad E.M."/>
            <person name="Islam M.M."/>
            <person name="Ahmed B."/>
            <person name="Halim A."/>
            <person name="Hossen Q.M.M."/>
            <person name="Hossain M.Z."/>
            <person name="Ahmed R."/>
            <person name="Khan M.M."/>
            <person name="Islam R."/>
            <person name="Rashid M.M."/>
            <person name="Khan S.A."/>
            <person name="Rahman M.S."/>
            <person name="Alam M."/>
        </authorList>
    </citation>
    <scope>NUCLEOTIDE SEQUENCE [LARGE SCALE GENOMIC DNA]</scope>
    <source>
        <strain evidence="2">cv. CVL-1</strain>
        <tissue evidence="1">Whole seedling</tissue>
    </source>
</reference>
<evidence type="ECO:0000313" key="1">
    <source>
        <dbReference type="EMBL" id="OMO54074.1"/>
    </source>
</evidence>
<proteinExistence type="predicted"/>